<dbReference type="InterPro" id="IPR001611">
    <property type="entry name" value="Leu-rich_rpt"/>
</dbReference>
<gene>
    <name evidence="8" type="primary">ga10345</name>
    <name evidence="8" type="ORF">PR202_ga10345</name>
</gene>
<sequence length="387" mass="41519">MAMSTALPLLLLLSASSSMSTVQGVEANDAAALLAFKAAAVGDGGYRLLSWNASSTGEFCSWEGVTCQGKPRRVVALNLSSHGLNGVLSPAIGNMSSLKVLNLGSNMLSGAIPASLGRLQHLEILNLSSNSLSGDIPTNLSSCTSLTTIELQSNQLYGRLPPELGNKLTRLEVLKLWKNNLTGTIPTSLANLSSLSFVSLAFNQFEGTIPSGLGGIAGLRHLDLAYNHISGEPPRSIYNLSSFEVLQLEGNMLHGEIPNDIGKYGEGSSISTLGDVYSLGILLLEMFTGRSPTDDMFRGSLDLHKFSEDALPERIWEIADSTMWMHQGAYNSPSRSRTQSCLVSVIALGISCSKKQPRERILIHDAAIQIHAIRDSYLMFAKPFFCA</sequence>
<dbReference type="Gene3D" id="1.10.510.10">
    <property type="entry name" value="Transferase(Phosphotransferase) domain 1"/>
    <property type="match status" value="1"/>
</dbReference>
<dbReference type="FunFam" id="3.80.10.10:FF:000383">
    <property type="entry name" value="Leucine-rich repeat receptor protein kinase EMS1"/>
    <property type="match status" value="1"/>
</dbReference>
<dbReference type="Pfam" id="PF08263">
    <property type="entry name" value="LRRNT_2"/>
    <property type="match status" value="1"/>
</dbReference>
<keyword evidence="3" id="KW-0433">Leucine-rich repeat</keyword>
<protein>
    <recommendedName>
        <fullName evidence="7">Leucine-rich repeat-containing N-terminal plant-type domain-containing protein</fullName>
    </recommendedName>
</protein>
<dbReference type="Proteomes" id="UP001054889">
    <property type="component" value="Unassembled WGS sequence"/>
</dbReference>
<comment type="caution">
    <text evidence="8">The sequence shown here is derived from an EMBL/GenBank/DDBJ whole genome shotgun (WGS) entry which is preliminary data.</text>
</comment>
<comment type="subcellular location">
    <subcellularLocation>
        <location evidence="1">Cell envelope</location>
    </subcellularLocation>
    <subcellularLocation>
        <location evidence="2">Membrane</location>
    </subcellularLocation>
</comment>
<dbReference type="PANTHER" id="PTHR48059">
    <property type="entry name" value="POLYGALACTURONASE INHIBITOR 1"/>
    <property type="match status" value="1"/>
</dbReference>
<dbReference type="Pfam" id="PF00560">
    <property type="entry name" value="LRR_1"/>
    <property type="match status" value="2"/>
</dbReference>
<keyword evidence="6" id="KW-0732">Signal</keyword>
<dbReference type="InterPro" id="IPR051848">
    <property type="entry name" value="PGIP"/>
</dbReference>
<evidence type="ECO:0000256" key="4">
    <source>
        <dbReference type="ARBA" id="ARBA00022737"/>
    </source>
</evidence>
<evidence type="ECO:0000256" key="3">
    <source>
        <dbReference type="ARBA" id="ARBA00022614"/>
    </source>
</evidence>
<proteinExistence type="inferred from homology"/>
<feature type="chain" id="PRO_5043663413" description="Leucine-rich repeat-containing N-terminal plant-type domain-containing protein" evidence="6">
    <location>
        <begin position="28"/>
        <end position="387"/>
    </location>
</feature>
<evidence type="ECO:0000256" key="6">
    <source>
        <dbReference type="SAM" id="SignalP"/>
    </source>
</evidence>
<dbReference type="SUPFAM" id="SSF52058">
    <property type="entry name" value="L domain-like"/>
    <property type="match status" value="1"/>
</dbReference>
<dbReference type="InterPro" id="IPR011009">
    <property type="entry name" value="Kinase-like_dom_sf"/>
</dbReference>
<evidence type="ECO:0000313" key="9">
    <source>
        <dbReference type="Proteomes" id="UP001054889"/>
    </source>
</evidence>
<feature type="domain" description="Leucine-rich repeat-containing N-terminal plant-type" evidence="7">
    <location>
        <begin position="27"/>
        <end position="67"/>
    </location>
</feature>
<evidence type="ECO:0000256" key="1">
    <source>
        <dbReference type="ARBA" id="ARBA00004196"/>
    </source>
</evidence>
<dbReference type="EMBL" id="BQKI01000004">
    <property type="protein sequence ID" value="GJM93759.1"/>
    <property type="molecule type" value="Genomic_DNA"/>
</dbReference>
<dbReference type="PANTHER" id="PTHR48059:SF30">
    <property type="entry name" value="OS06G0587000 PROTEIN"/>
    <property type="match status" value="1"/>
</dbReference>
<dbReference type="GO" id="GO:0016020">
    <property type="term" value="C:membrane"/>
    <property type="evidence" value="ECO:0007669"/>
    <property type="project" value="UniProtKB-SubCell"/>
</dbReference>
<dbReference type="PROSITE" id="PS51450">
    <property type="entry name" value="LRR"/>
    <property type="match status" value="1"/>
</dbReference>
<dbReference type="InterPro" id="IPR032675">
    <property type="entry name" value="LRR_dom_sf"/>
</dbReference>
<comment type="similarity">
    <text evidence="5">Belongs to the polygalacturonase-inhibiting protein family.</text>
</comment>
<keyword evidence="4" id="KW-0677">Repeat</keyword>
<dbReference type="SUPFAM" id="SSF56112">
    <property type="entry name" value="Protein kinase-like (PK-like)"/>
    <property type="match status" value="1"/>
</dbReference>
<dbReference type="AlphaFoldDB" id="A0AAV5C6H2"/>
<evidence type="ECO:0000313" key="8">
    <source>
        <dbReference type="EMBL" id="GJM93759.1"/>
    </source>
</evidence>
<organism evidence="8 9">
    <name type="scientific">Eleusine coracana subsp. coracana</name>
    <dbReference type="NCBI Taxonomy" id="191504"/>
    <lineage>
        <taxon>Eukaryota</taxon>
        <taxon>Viridiplantae</taxon>
        <taxon>Streptophyta</taxon>
        <taxon>Embryophyta</taxon>
        <taxon>Tracheophyta</taxon>
        <taxon>Spermatophyta</taxon>
        <taxon>Magnoliopsida</taxon>
        <taxon>Liliopsida</taxon>
        <taxon>Poales</taxon>
        <taxon>Poaceae</taxon>
        <taxon>PACMAD clade</taxon>
        <taxon>Chloridoideae</taxon>
        <taxon>Cynodonteae</taxon>
        <taxon>Eleusininae</taxon>
        <taxon>Eleusine</taxon>
    </lineage>
</organism>
<reference evidence="8" key="1">
    <citation type="journal article" date="2018" name="DNA Res.">
        <title>Multiple hybrid de novo genome assembly of finger millet, an orphan allotetraploid crop.</title>
        <authorList>
            <person name="Hatakeyama M."/>
            <person name="Aluri S."/>
            <person name="Balachadran M.T."/>
            <person name="Sivarajan S.R."/>
            <person name="Patrignani A."/>
            <person name="Gruter S."/>
            <person name="Poveda L."/>
            <person name="Shimizu-Inatsugi R."/>
            <person name="Baeten J."/>
            <person name="Francoijs K.J."/>
            <person name="Nataraja K.N."/>
            <person name="Reddy Y.A.N."/>
            <person name="Phadnis S."/>
            <person name="Ravikumar R.L."/>
            <person name="Schlapbach R."/>
            <person name="Sreeman S.M."/>
            <person name="Shimizu K.K."/>
        </authorList>
    </citation>
    <scope>NUCLEOTIDE SEQUENCE</scope>
</reference>
<dbReference type="FunFam" id="3.80.10.10:FF:000627">
    <property type="entry name" value="Probable leucine-rich repeat receptor-like protein kinase At2g33170"/>
    <property type="match status" value="1"/>
</dbReference>
<evidence type="ECO:0000259" key="7">
    <source>
        <dbReference type="Pfam" id="PF08263"/>
    </source>
</evidence>
<dbReference type="Pfam" id="PF13855">
    <property type="entry name" value="LRR_8"/>
    <property type="match status" value="1"/>
</dbReference>
<evidence type="ECO:0000256" key="2">
    <source>
        <dbReference type="ARBA" id="ARBA00004370"/>
    </source>
</evidence>
<accession>A0AAV5C6H2</accession>
<name>A0AAV5C6H2_ELECO</name>
<keyword evidence="9" id="KW-1185">Reference proteome</keyword>
<evidence type="ECO:0000256" key="5">
    <source>
        <dbReference type="ARBA" id="ARBA00038043"/>
    </source>
</evidence>
<feature type="signal peptide" evidence="6">
    <location>
        <begin position="1"/>
        <end position="27"/>
    </location>
</feature>
<reference evidence="8" key="2">
    <citation type="submission" date="2021-12" db="EMBL/GenBank/DDBJ databases">
        <title>Resequencing data analysis of finger millet.</title>
        <authorList>
            <person name="Hatakeyama M."/>
            <person name="Aluri S."/>
            <person name="Balachadran M.T."/>
            <person name="Sivarajan S.R."/>
            <person name="Poveda L."/>
            <person name="Shimizu-Inatsugi R."/>
            <person name="Schlapbach R."/>
            <person name="Sreeman S.M."/>
            <person name="Shimizu K.K."/>
        </authorList>
    </citation>
    <scope>NUCLEOTIDE SEQUENCE</scope>
</reference>
<dbReference type="InterPro" id="IPR013210">
    <property type="entry name" value="LRR_N_plant-typ"/>
</dbReference>
<dbReference type="Gene3D" id="3.80.10.10">
    <property type="entry name" value="Ribonuclease Inhibitor"/>
    <property type="match status" value="2"/>
</dbReference>